<dbReference type="Pfam" id="PF02984">
    <property type="entry name" value="Cyclin_C"/>
    <property type="match status" value="1"/>
</dbReference>
<dbReference type="AlphaFoldDB" id="A0AAD9NCC9"/>
<evidence type="ECO:0000313" key="4">
    <source>
        <dbReference type="EMBL" id="KAK2164785.1"/>
    </source>
</evidence>
<dbReference type="Proteomes" id="UP001209878">
    <property type="component" value="Unassembled WGS sequence"/>
</dbReference>
<dbReference type="InterPro" id="IPR039361">
    <property type="entry name" value="Cyclin"/>
</dbReference>
<protein>
    <recommendedName>
        <fullName evidence="3">Cyclin-like domain-containing protein</fullName>
    </recommendedName>
</protein>
<organism evidence="4 5">
    <name type="scientific">Ridgeia piscesae</name>
    <name type="common">Tubeworm</name>
    <dbReference type="NCBI Taxonomy" id="27915"/>
    <lineage>
        <taxon>Eukaryota</taxon>
        <taxon>Metazoa</taxon>
        <taxon>Spiralia</taxon>
        <taxon>Lophotrochozoa</taxon>
        <taxon>Annelida</taxon>
        <taxon>Polychaeta</taxon>
        <taxon>Sedentaria</taxon>
        <taxon>Canalipalpata</taxon>
        <taxon>Sabellida</taxon>
        <taxon>Siboglinidae</taxon>
        <taxon>Ridgeia</taxon>
    </lineage>
</organism>
<evidence type="ECO:0000256" key="2">
    <source>
        <dbReference type="RuleBase" id="RU000383"/>
    </source>
</evidence>
<name>A0AAD9NCC9_RIDPI</name>
<keyword evidence="5" id="KW-1185">Reference proteome</keyword>
<evidence type="ECO:0000256" key="1">
    <source>
        <dbReference type="ARBA" id="ARBA00023127"/>
    </source>
</evidence>
<dbReference type="InterPro" id="IPR013763">
    <property type="entry name" value="Cyclin-like_dom"/>
</dbReference>
<dbReference type="PANTHER" id="PTHR10177">
    <property type="entry name" value="CYCLINS"/>
    <property type="match status" value="1"/>
</dbReference>
<accession>A0AAD9NCC9</accession>
<proteinExistence type="inferred from homology"/>
<dbReference type="InterPro" id="IPR004367">
    <property type="entry name" value="Cyclin_C-dom"/>
</dbReference>
<dbReference type="SUPFAM" id="SSF47954">
    <property type="entry name" value="Cyclin-like"/>
    <property type="match status" value="2"/>
</dbReference>
<dbReference type="Gene3D" id="1.10.472.10">
    <property type="entry name" value="Cyclin-like"/>
    <property type="match status" value="2"/>
</dbReference>
<evidence type="ECO:0000259" key="3">
    <source>
        <dbReference type="SMART" id="SM00385"/>
    </source>
</evidence>
<comment type="similarity">
    <text evidence="2">Belongs to the cyclin family.</text>
</comment>
<dbReference type="InterPro" id="IPR036915">
    <property type="entry name" value="Cyclin-like_sf"/>
</dbReference>
<sequence>MMKLLSGIDAQQLLRMLGDALEKEAVAWQPHLYNVKDDKREEIGAEQRDGVVSWLARVNHQFNFNLETLALGTALLDKFLLSVKARPKYLQCIGIACFYLAAKTLEEDDVVPGTQELLEKSHCERSVSEVLRMERVVLDKFNWDLRMTTPLDFLNIFYALLLYNVPALLDGCTTLTPEQHLHLLSCKLQLCLARHPVLTFRPSTLALAVLSLELEMFRPDWLSITLILQRMAHISSDSLIHCRETIAHVMTSANHRQMPVAMVTTTAVTNAPKSAKRKVDDMDDDVYDSIKRKVDDADDDIYDGIKRLYSEDVTDQVVTVVAMTKCGSRIRQDTSAPTHLQAVVN</sequence>
<dbReference type="SMART" id="SM00385">
    <property type="entry name" value="CYCLIN"/>
    <property type="match status" value="1"/>
</dbReference>
<reference evidence="4" key="1">
    <citation type="journal article" date="2023" name="Mol. Biol. Evol.">
        <title>Third-Generation Sequencing Reveals the Adaptive Role of the Epigenome in Three Deep-Sea Polychaetes.</title>
        <authorList>
            <person name="Perez M."/>
            <person name="Aroh O."/>
            <person name="Sun Y."/>
            <person name="Lan Y."/>
            <person name="Juniper S.K."/>
            <person name="Young C.R."/>
            <person name="Angers B."/>
            <person name="Qian P.Y."/>
        </authorList>
    </citation>
    <scope>NUCLEOTIDE SEQUENCE</scope>
    <source>
        <strain evidence="4">R07B-5</strain>
    </source>
</reference>
<dbReference type="InterPro" id="IPR006671">
    <property type="entry name" value="Cyclin_N"/>
</dbReference>
<gene>
    <name evidence="4" type="ORF">NP493_1399g00012</name>
</gene>
<keyword evidence="1 2" id="KW-0195">Cyclin</keyword>
<dbReference type="EMBL" id="JAODUO010001397">
    <property type="protein sequence ID" value="KAK2164785.1"/>
    <property type="molecule type" value="Genomic_DNA"/>
</dbReference>
<dbReference type="FunFam" id="1.10.472.10:FF:000006">
    <property type="entry name" value="Cyclin I"/>
    <property type="match status" value="1"/>
</dbReference>
<dbReference type="Pfam" id="PF00134">
    <property type="entry name" value="Cyclin_N"/>
    <property type="match status" value="1"/>
</dbReference>
<feature type="domain" description="Cyclin-like" evidence="3">
    <location>
        <begin position="53"/>
        <end position="139"/>
    </location>
</feature>
<comment type="caution">
    <text evidence="4">The sequence shown here is derived from an EMBL/GenBank/DDBJ whole genome shotgun (WGS) entry which is preliminary data.</text>
</comment>
<evidence type="ECO:0000313" key="5">
    <source>
        <dbReference type="Proteomes" id="UP001209878"/>
    </source>
</evidence>